<proteinExistence type="predicted"/>
<name>A0ABR8H1Q4_9CYAN</name>
<evidence type="ECO:0000313" key="3">
    <source>
        <dbReference type="Proteomes" id="UP000660380"/>
    </source>
</evidence>
<comment type="caution">
    <text evidence="2">The sequence shown here is derived from an EMBL/GenBank/DDBJ whole genome shotgun (WGS) entry which is preliminary data.</text>
</comment>
<accession>A0ABR8H1Q4</accession>
<gene>
    <name evidence="2" type="ORF">H6G81_33970</name>
</gene>
<keyword evidence="1" id="KW-0472">Membrane</keyword>
<dbReference type="RefSeq" id="WP_186227465.1">
    <property type="nucleotide sequence ID" value="NZ_JACJTA010000149.1"/>
</dbReference>
<evidence type="ECO:0000256" key="1">
    <source>
        <dbReference type="SAM" id="Phobius"/>
    </source>
</evidence>
<dbReference type="EMBL" id="JACJTA010000149">
    <property type="protein sequence ID" value="MBD2609367.1"/>
    <property type="molecule type" value="Genomic_DNA"/>
</dbReference>
<dbReference type="Proteomes" id="UP000660380">
    <property type="component" value="Unassembled WGS sequence"/>
</dbReference>
<keyword evidence="1" id="KW-1133">Transmembrane helix</keyword>
<organism evidence="2 3">
    <name type="scientific">Scytonema hofmannii FACHB-248</name>
    <dbReference type="NCBI Taxonomy" id="1842502"/>
    <lineage>
        <taxon>Bacteria</taxon>
        <taxon>Bacillati</taxon>
        <taxon>Cyanobacteriota</taxon>
        <taxon>Cyanophyceae</taxon>
        <taxon>Nostocales</taxon>
        <taxon>Scytonemataceae</taxon>
        <taxon>Scytonema</taxon>
    </lineage>
</organism>
<reference evidence="2 3" key="1">
    <citation type="journal article" date="2020" name="ISME J.">
        <title>Comparative genomics reveals insights into cyanobacterial evolution and habitat adaptation.</title>
        <authorList>
            <person name="Chen M.Y."/>
            <person name="Teng W.K."/>
            <person name="Zhao L."/>
            <person name="Hu C.X."/>
            <person name="Zhou Y.K."/>
            <person name="Han B.P."/>
            <person name="Song L.R."/>
            <person name="Shu W.S."/>
        </authorList>
    </citation>
    <scope>NUCLEOTIDE SEQUENCE [LARGE SCALE GENOMIC DNA]</scope>
    <source>
        <strain evidence="2 3">FACHB-248</strain>
    </source>
</reference>
<sequence length="50" mass="5675">MPTTAKCLDVWLQSFYQVLVFYIFTKSGENAIFGLLLGLALVAIAVFWFQ</sequence>
<protein>
    <submittedName>
        <fullName evidence="2">Uncharacterized protein</fullName>
    </submittedName>
</protein>
<keyword evidence="3" id="KW-1185">Reference proteome</keyword>
<keyword evidence="1" id="KW-0812">Transmembrane</keyword>
<evidence type="ECO:0000313" key="2">
    <source>
        <dbReference type="EMBL" id="MBD2609367.1"/>
    </source>
</evidence>
<feature type="transmembrane region" description="Helical" evidence="1">
    <location>
        <begin position="31"/>
        <end position="49"/>
    </location>
</feature>